<evidence type="ECO:0000313" key="2">
    <source>
        <dbReference type="Proteomes" id="UP000235611"/>
    </source>
</evidence>
<evidence type="ECO:0000313" key="1">
    <source>
        <dbReference type="EMBL" id="PMP14087.1"/>
    </source>
</evidence>
<dbReference type="RefSeq" id="WP_102460337.1">
    <property type="nucleotide sequence ID" value="NZ_MCXI02000004.1"/>
</dbReference>
<dbReference type="EMBL" id="MDBO01000036">
    <property type="protein sequence ID" value="PMP14087.1"/>
    <property type="molecule type" value="Genomic_DNA"/>
</dbReference>
<dbReference type="Proteomes" id="UP000235611">
    <property type="component" value="Unassembled WGS sequence"/>
</dbReference>
<gene>
    <name evidence="1" type="ORF">BCS93_04670</name>
</gene>
<protein>
    <submittedName>
        <fullName evidence="1">Uncharacterized protein</fullName>
    </submittedName>
</protein>
<reference evidence="2" key="1">
    <citation type="submission" date="2016-07" db="EMBL/GenBank/DDBJ databases">
        <title>Nontailed viruses are major unrecognized killers of bacteria in the ocean.</title>
        <authorList>
            <person name="Kauffman K."/>
            <person name="Hussain F."/>
            <person name="Yang J."/>
            <person name="Arevalo P."/>
            <person name="Brown J."/>
            <person name="Cutler M."/>
            <person name="Kelly L."/>
            <person name="Polz M.F."/>
        </authorList>
    </citation>
    <scope>NUCLEOTIDE SEQUENCE [LARGE SCALE GENOMIC DNA]</scope>
    <source>
        <strain evidence="2">10N.222.49.A5</strain>
    </source>
</reference>
<organism evidence="1 2">
    <name type="scientific">Vibrio breoganii</name>
    <dbReference type="NCBI Taxonomy" id="553239"/>
    <lineage>
        <taxon>Bacteria</taxon>
        <taxon>Pseudomonadati</taxon>
        <taxon>Pseudomonadota</taxon>
        <taxon>Gammaproteobacteria</taxon>
        <taxon>Vibrionales</taxon>
        <taxon>Vibrionaceae</taxon>
        <taxon>Vibrio</taxon>
    </lineage>
</organism>
<sequence length="105" mass="12456">MLNRRYRPTANNADQAMLFPKNLDSTTEFWANWEDEEVIAIQLAMIKQALNELNDHRRSEKMRKEAWDWLFSDEDHPFCSRLCASNNGLDIDCLRSLVRRLVKDL</sequence>
<dbReference type="AlphaFoldDB" id="A0AAP8SYB5"/>
<proteinExistence type="predicted"/>
<name>A0AAP8SYB5_9VIBR</name>
<accession>A0AAP8SYB5</accession>
<comment type="caution">
    <text evidence="1">The sequence shown here is derived from an EMBL/GenBank/DDBJ whole genome shotgun (WGS) entry which is preliminary data.</text>
</comment>